<evidence type="ECO:0000256" key="1">
    <source>
        <dbReference type="SAM" id="Coils"/>
    </source>
</evidence>
<comment type="caution">
    <text evidence="4">The sequence shown here is derived from an EMBL/GenBank/DDBJ whole genome shotgun (WGS) entry which is preliminary data.</text>
</comment>
<evidence type="ECO:0000313" key="5">
    <source>
        <dbReference type="Proteomes" id="UP000283269"/>
    </source>
</evidence>
<dbReference type="EMBL" id="NHYD01001552">
    <property type="protein sequence ID" value="PPQ90704.1"/>
    <property type="molecule type" value="Genomic_DNA"/>
</dbReference>
<feature type="transmembrane region" description="Helical" evidence="2">
    <location>
        <begin position="127"/>
        <end position="150"/>
    </location>
</feature>
<evidence type="ECO:0000256" key="2">
    <source>
        <dbReference type="SAM" id="Phobius"/>
    </source>
</evidence>
<sequence length="836" mass="95994">MSNHEHVPTEDGWKAECDQQPPSVWELHDPYQFAPPKPDGDTWRVVLEPLIKKDKMRCEAWKDEVQNLLIFAGLFSAVATAFVIESYKSLQQDPIENLVLVITSSLNSSTISVPPFTPTASSVRVNICWFLSLVLSLTTVLVGIVSLQWLREHQSYPDLTPKQILSLFHMRSEGLEKWRVPQIFATLPLLLQAALVLFFAGMIDFLFSLQSNVAIPVVVIIGLSSIFLIATTILPTLQGFPFYFPFLYLGKSPPSQCAYKSPQSQAFRMISKAAFRACSFLLPYLNTLPRKLCLRGVMVLDKHHVIPSIASTWSQGTWTQFDLAWLAIRDAYVQGIHDRQPDLSVHRRRWGTELPLYDTAKGLREVVQNEGTGSLHTDHILSAVYYCFEEVSLDIMGRSKRWNDPVDPFGDQERRNRYLRRIVEDVERQIPQGRNRTVRYTVFTPTISDFLYLNDGRGLRGWEAWEVLHHDNMLIFLSRVMLKSHPLTMLSTHVMELQMRLVRDLLGKPRKLKKDWNERMMSMDDDDISSDSPHNGDGMIRLPPSLLMDYAGFKENILKCGILEDRFAFCYQYANIVKSFFLSVVDAPSIDSEQHHQSFHAHRQMLVFMTEAGWITSYLVEMCARYDTHAAKSSLDGTSQEHSKYPTQARHMIKVLISNLIFIIERLEAEMDEMESEIATDDGLTAHPNSPLMTIDDFSFRHSAVVANAGDSSANYWSTVREAMPAYEHRSSQSRSASLLFYVACLYIKPLKQQYHEVHSPIRKVLDDIKPVMRRYYFKRRVVYHDRHISGGRPRHASRGNALLERRWGGIDEDGIRRFSDKWWEFLIGAVGGHDS</sequence>
<accession>A0A409XIY4</accession>
<evidence type="ECO:0000313" key="4">
    <source>
        <dbReference type="EMBL" id="PPQ90704.1"/>
    </source>
</evidence>
<proteinExistence type="predicted"/>
<dbReference type="Pfam" id="PF20153">
    <property type="entry name" value="DUF6535"/>
    <property type="match status" value="1"/>
</dbReference>
<gene>
    <name evidence="4" type="ORF">CVT25_005012</name>
</gene>
<protein>
    <recommendedName>
        <fullName evidence="3">DUF6535 domain-containing protein</fullName>
    </recommendedName>
</protein>
<organism evidence="4 5">
    <name type="scientific">Psilocybe cyanescens</name>
    <dbReference type="NCBI Taxonomy" id="93625"/>
    <lineage>
        <taxon>Eukaryota</taxon>
        <taxon>Fungi</taxon>
        <taxon>Dikarya</taxon>
        <taxon>Basidiomycota</taxon>
        <taxon>Agaricomycotina</taxon>
        <taxon>Agaricomycetes</taxon>
        <taxon>Agaricomycetidae</taxon>
        <taxon>Agaricales</taxon>
        <taxon>Agaricineae</taxon>
        <taxon>Strophariaceae</taxon>
        <taxon>Psilocybe</taxon>
    </lineage>
</organism>
<dbReference type="Proteomes" id="UP000283269">
    <property type="component" value="Unassembled WGS sequence"/>
</dbReference>
<name>A0A409XIY4_PSICY</name>
<dbReference type="InterPro" id="IPR045338">
    <property type="entry name" value="DUF6535"/>
</dbReference>
<feature type="transmembrane region" description="Helical" evidence="2">
    <location>
        <begin position="65"/>
        <end position="84"/>
    </location>
</feature>
<dbReference type="STRING" id="93625.A0A409XIY4"/>
<dbReference type="InParanoid" id="A0A409XIY4"/>
<evidence type="ECO:0000259" key="3">
    <source>
        <dbReference type="Pfam" id="PF20153"/>
    </source>
</evidence>
<feature type="transmembrane region" description="Helical" evidence="2">
    <location>
        <begin position="213"/>
        <end position="234"/>
    </location>
</feature>
<keyword evidence="2" id="KW-1133">Transmembrane helix</keyword>
<keyword evidence="2" id="KW-0812">Transmembrane</keyword>
<keyword evidence="1" id="KW-0175">Coiled coil</keyword>
<dbReference type="AlphaFoldDB" id="A0A409XIY4"/>
<feature type="coiled-coil region" evidence="1">
    <location>
        <begin position="657"/>
        <end position="684"/>
    </location>
</feature>
<reference evidence="4 5" key="1">
    <citation type="journal article" date="2018" name="Evol. Lett.">
        <title>Horizontal gene cluster transfer increased hallucinogenic mushroom diversity.</title>
        <authorList>
            <person name="Reynolds H.T."/>
            <person name="Vijayakumar V."/>
            <person name="Gluck-Thaler E."/>
            <person name="Korotkin H.B."/>
            <person name="Matheny P.B."/>
            <person name="Slot J.C."/>
        </authorList>
    </citation>
    <scope>NUCLEOTIDE SEQUENCE [LARGE SCALE GENOMIC DNA]</scope>
    <source>
        <strain evidence="4 5">2631</strain>
    </source>
</reference>
<feature type="domain" description="DUF6535" evidence="3">
    <location>
        <begin position="43"/>
        <end position="208"/>
    </location>
</feature>
<feature type="transmembrane region" description="Helical" evidence="2">
    <location>
        <begin position="183"/>
        <end position="206"/>
    </location>
</feature>
<keyword evidence="2" id="KW-0472">Membrane</keyword>
<dbReference type="OrthoDB" id="2756178at2759"/>
<keyword evidence="5" id="KW-1185">Reference proteome</keyword>